<dbReference type="eggNOG" id="ENOG50323SW">
    <property type="taxonomic scope" value="Bacteria"/>
</dbReference>
<gene>
    <name evidence="1" type="ordered locus">swp_0728</name>
</gene>
<dbReference type="HOGENOM" id="CLU_141049_0_0_6"/>
<evidence type="ECO:0000313" key="2">
    <source>
        <dbReference type="Proteomes" id="UP000000753"/>
    </source>
</evidence>
<sequence>MSVIEATRLQFKKSAFAEEVVKHLALEPEVHDLFSAATSIETTSHIIAAIVGCETPELLEATSMSDLLIFNSLFTCLRVLFVKQVQGTELSQGEQQIVSLANRFAKKLACNENSMHLQGNIELVIKLYNQLQTLAKAEVRNHRSMC</sequence>
<accession>B8CIR7</accession>
<dbReference type="RefSeq" id="WP_020910923.1">
    <property type="nucleotide sequence ID" value="NC_011566.1"/>
</dbReference>
<dbReference type="Proteomes" id="UP000000753">
    <property type="component" value="Chromosome"/>
</dbReference>
<protein>
    <submittedName>
        <fullName evidence="1">Uncharacterized protein</fullName>
    </submittedName>
</protein>
<dbReference type="AlphaFoldDB" id="B8CIR7"/>
<dbReference type="EMBL" id="CP000472">
    <property type="protein sequence ID" value="ACJ27543.1"/>
    <property type="molecule type" value="Genomic_DNA"/>
</dbReference>
<organism evidence="1 2">
    <name type="scientific">Shewanella piezotolerans (strain WP3 / JCM 13877)</name>
    <dbReference type="NCBI Taxonomy" id="225849"/>
    <lineage>
        <taxon>Bacteria</taxon>
        <taxon>Pseudomonadati</taxon>
        <taxon>Pseudomonadota</taxon>
        <taxon>Gammaproteobacteria</taxon>
        <taxon>Alteromonadales</taxon>
        <taxon>Shewanellaceae</taxon>
        <taxon>Shewanella</taxon>
    </lineage>
</organism>
<proteinExistence type="predicted"/>
<reference evidence="1 2" key="1">
    <citation type="journal article" date="2008" name="PLoS ONE">
        <title>Environmental adaptation: genomic analysis of the piezotolerant and psychrotolerant deep-sea iron reducing bacterium Shewanella piezotolerans WP3.</title>
        <authorList>
            <person name="Wang F."/>
            <person name="Wang J."/>
            <person name="Jian H."/>
            <person name="Zhang B."/>
            <person name="Li S."/>
            <person name="Wang F."/>
            <person name="Zeng X."/>
            <person name="Gao L."/>
            <person name="Bartlett D.H."/>
            <person name="Yu J."/>
            <person name="Hu S."/>
            <person name="Xiao X."/>
        </authorList>
    </citation>
    <scope>NUCLEOTIDE SEQUENCE [LARGE SCALE GENOMIC DNA]</scope>
    <source>
        <strain evidence="2">WP3 / JCM 13877</strain>
    </source>
</reference>
<evidence type="ECO:0000313" key="1">
    <source>
        <dbReference type="EMBL" id="ACJ27543.1"/>
    </source>
</evidence>
<dbReference type="STRING" id="225849.swp_0728"/>
<dbReference type="OrthoDB" id="6262748at2"/>
<keyword evidence="2" id="KW-1185">Reference proteome</keyword>
<dbReference type="KEGG" id="swp:swp_0728"/>
<name>B8CIR7_SHEPW</name>